<sequence>MRILFTVVLTMLGAACLAQPGGPDTPAPIDGGVAVLIAAGAAYGTSKARKRKALDSEAQREC</sequence>
<dbReference type="AlphaFoldDB" id="A0A6N6RDT3"/>
<name>A0A6N6RDT3_9FLAO</name>
<dbReference type="RefSeq" id="WP_151667984.1">
    <property type="nucleotide sequence ID" value="NZ_WBVO01000010.1"/>
</dbReference>
<evidence type="ECO:0000313" key="2">
    <source>
        <dbReference type="EMBL" id="KAB2807641.1"/>
    </source>
</evidence>
<dbReference type="NCBIfam" id="NF046080">
    <property type="entry name" value="PID_CTERM"/>
    <property type="match status" value="1"/>
</dbReference>
<accession>A0A6N6RDT3</accession>
<dbReference type="Proteomes" id="UP000468650">
    <property type="component" value="Unassembled WGS sequence"/>
</dbReference>
<dbReference type="PROSITE" id="PS51257">
    <property type="entry name" value="PROKAR_LIPOPROTEIN"/>
    <property type="match status" value="1"/>
</dbReference>
<comment type="caution">
    <text evidence="2">The sequence shown here is derived from an EMBL/GenBank/DDBJ whole genome shotgun (WGS) entry which is preliminary data.</text>
</comment>
<dbReference type="EMBL" id="WBVO01000010">
    <property type="protein sequence ID" value="KAB2807641.1"/>
    <property type="molecule type" value="Genomic_DNA"/>
</dbReference>
<keyword evidence="3" id="KW-1185">Reference proteome</keyword>
<proteinExistence type="predicted"/>
<organism evidence="2 3">
    <name type="scientific">Phaeocystidibacter luteus</name>
    <dbReference type="NCBI Taxonomy" id="911197"/>
    <lineage>
        <taxon>Bacteria</taxon>
        <taxon>Pseudomonadati</taxon>
        <taxon>Bacteroidota</taxon>
        <taxon>Flavobacteriia</taxon>
        <taxon>Flavobacteriales</taxon>
        <taxon>Phaeocystidibacteraceae</taxon>
        <taxon>Phaeocystidibacter</taxon>
    </lineage>
</organism>
<evidence type="ECO:0000256" key="1">
    <source>
        <dbReference type="SAM" id="SignalP"/>
    </source>
</evidence>
<protein>
    <submittedName>
        <fullName evidence="2">Uncharacterized protein</fullName>
    </submittedName>
</protein>
<evidence type="ECO:0000313" key="3">
    <source>
        <dbReference type="Proteomes" id="UP000468650"/>
    </source>
</evidence>
<feature type="signal peptide" evidence="1">
    <location>
        <begin position="1"/>
        <end position="20"/>
    </location>
</feature>
<keyword evidence="1" id="KW-0732">Signal</keyword>
<reference evidence="2 3" key="1">
    <citation type="submission" date="2019-09" db="EMBL/GenBank/DDBJ databases">
        <title>Genomes of family Cryomorphaceae.</title>
        <authorList>
            <person name="Bowman J.P."/>
        </authorList>
    </citation>
    <scope>NUCLEOTIDE SEQUENCE [LARGE SCALE GENOMIC DNA]</scope>
    <source>
        <strain evidence="2 3">LMG 25704</strain>
    </source>
</reference>
<gene>
    <name evidence="2" type="ORF">F8C67_11410</name>
</gene>
<dbReference type="InterPro" id="IPR058207">
    <property type="entry name" value="PID_CTERM"/>
</dbReference>
<feature type="chain" id="PRO_5026986331" evidence="1">
    <location>
        <begin position="21"/>
        <end position="62"/>
    </location>
</feature>